<organism evidence="3 4">
    <name type="scientific">Stenotrophomonas maltophilia</name>
    <name type="common">Pseudomonas maltophilia</name>
    <name type="synonym">Xanthomonas maltophilia</name>
    <dbReference type="NCBI Taxonomy" id="40324"/>
    <lineage>
        <taxon>Bacteria</taxon>
        <taxon>Pseudomonadati</taxon>
        <taxon>Pseudomonadota</taxon>
        <taxon>Gammaproteobacteria</taxon>
        <taxon>Lysobacterales</taxon>
        <taxon>Lysobacteraceae</taxon>
        <taxon>Stenotrophomonas</taxon>
        <taxon>Stenotrophomonas maltophilia group</taxon>
    </lineage>
</organism>
<dbReference type="AlphaFoldDB" id="A0A1V3D2Y3"/>
<dbReference type="InterPro" id="IPR036390">
    <property type="entry name" value="WH_DNA-bd_sf"/>
</dbReference>
<dbReference type="EMBL" id="ABLTIR010000052">
    <property type="protein sequence ID" value="EKZ1927436.1"/>
    <property type="molecule type" value="Genomic_DNA"/>
</dbReference>
<dbReference type="Proteomes" id="UP001225498">
    <property type="component" value="Unassembled WGS sequence"/>
</dbReference>
<proteinExistence type="predicted"/>
<reference evidence="3 4" key="1">
    <citation type="submission" date="2018-12" db="EMBL/GenBank/DDBJ databases">
        <authorList>
            <person name="Kartti S."/>
            <person name="Manni A."/>
            <person name="Chemao El Fihri M.W."/>
            <person name="Laamarti M."/>
            <person name="Temsamani L."/>
            <person name="El Jamali J.E."/>
            <person name="Ouadghiri M."/>
            <person name="Ibrahimi A."/>
            <person name="Filati-Maltouf A."/>
        </authorList>
    </citation>
    <scope>NUCLEOTIDE SEQUENCE [LARGE SCALE GENOMIC DNA]</scope>
    <source>
        <strain evidence="3 4">MDMC339</strain>
    </source>
</reference>
<evidence type="ECO:0000313" key="3">
    <source>
        <dbReference type="EMBL" id="RTQ88256.1"/>
    </source>
</evidence>
<comment type="caution">
    <text evidence="3">The sequence shown here is derived from an EMBL/GenBank/DDBJ whole genome shotgun (WGS) entry which is preliminary data.</text>
</comment>
<dbReference type="EMBL" id="RXLZ01000036">
    <property type="protein sequence ID" value="RTQ88256.1"/>
    <property type="molecule type" value="Genomic_DNA"/>
</dbReference>
<evidence type="ECO:0000259" key="1">
    <source>
        <dbReference type="Pfam" id="PF09339"/>
    </source>
</evidence>
<evidence type="ECO:0000313" key="4">
    <source>
        <dbReference type="Proteomes" id="UP000271705"/>
    </source>
</evidence>
<accession>A0A1V3D2Y3</accession>
<gene>
    <name evidence="3" type="ORF">EKL94_13120</name>
    <name evidence="2" type="ORF">REH87_002457</name>
</gene>
<dbReference type="InterPro" id="IPR036388">
    <property type="entry name" value="WH-like_DNA-bd_sf"/>
</dbReference>
<dbReference type="GO" id="GO:0003677">
    <property type="term" value="F:DNA binding"/>
    <property type="evidence" value="ECO:0007669"/>
    <property type="project" value="InterPro"/>
</dbReference>
<sequence length="97" mass="11030">MSEQSIFARLLFALAGHSRTGLRLKPIADGIGESPSTTLRNLQRLAEDGLVERSPFDQDNWRLSPRIVQIALAHQAEVAREERQLDDFKNRYSRSPN</sequence>
<dbReference type="SUPFAM" id="SSF46785">
    <property type="entry name" value="Winged helix' DNA-binding domain"/>
    <property type="match status" value="1"/>
</dbReference>
<dbReference type="GeneID" id="93832070"/>
<dbReference type="GO" id="GO:0006355">
    <property type="term" value="P:regulation of DNA-templated transcription"/>
    <property type="evidence" value="ECO:0007669"/>
    <property type="project" value="InterPro"/>
</dbReference>
<name>A0A1V3D2Y3_STEMA</name>
<dbReference type="Pfam" id="PF09339">
    <property type="entry name" value="HTH_IclR"/>
    <property type="match status" value="1"/>
</dbReference>
<dbReference type="RefSeq" id="WP_008267142.1">
    <property type="nucleotide sequence ID" value="NZ_CAXYHH010000007.1"/>
</dbReference>
<reference evidence="2" key="2">
    <citation type="submission" date="2023-08" db="EMBL/GenBank/DDBJ databases">
        <authorList>
            <consortium name="Clinical and Environmental Microbiology Branch: Whole genome sequencing antimicrobial resistance pathogens in the healthcare setting"/>
        </authorList>
    </citation>
    <scope>NUCLEOTIDE SEQUENCE</scope>
    <source>
        <strain evidence="2">2023CJ-00293</strain>
    </source>
</reference>
<protein>
    <submittedName>
        <fullName evidence="2">Helix-turn-helix domain-containing protein</fullName>
    </submittedName>
</protein>
<dbReference type="Proteomes" id="UP000271705">
    <property type="component" value="Unassembled WGS sequence"/>
</dbReference>
<feature type="domain" description="HTH iclR-type" evidence="1">
    <location>
        <begin position="10"/>
        <end position="54"/>
    </location>
</feature>
<dbReference type="Gene3D" id="1.10.10.10">
    <property type="entry name" value="Winged helix-like DNA-binding domain superfamily/Winged helix DNA-binding domain"/>
    <property type="match status" value="1"/>
</dbReference>
<dbReference type="OrthoDB" id="7064486at2"/>
<evidence type="ECO:0000313" key="2">
    <source>
        <dbReference type="EMBL" id="EKZ1927436.1"/>
    </source>
</evidence>
<dbReference type="InterPro" id="IPR005471">
    <property type="entry name" value="Tscrpt_reg_IclR_N"/>
</dbReference>